<comment type="caution">
    <text evidence="2">The sequence shown here is derived from an EMBL/GenBank/DDBJ whole genome shotgun (WGS) entry which is preliminary data.</text>
</comment>
<evidence type="ECO:0008006" key="4">
    <source>
        <dbReference type="Google" id="ProtNLM"/>
    </source>
</evidence>
<dbReference type="Proteomes" id="UP000466864">
    <property type="component" value="Unassembled WGS sequence"/>
</dbReference>
<evidence type="ECO:0000256" key="1">
    <source>
        <dbReference type="SAM" id="Phobius"/>
    </source>
</evidence>
<keyword evidence="3" id="KW-1185">Reference proteome</keyword>
<keyword evidence="1" id="KW-0472">Membrane</keyword>
<dbReference type="RefSeq" id="WP_154458372.1">
    <property type="nucleotide sequence ID" value="NZ_VUMV01000006.1"/>
</dbReference>
<feature type="transmembrane region" description="Helical" evidence="1">
    <location>
        <begin position="13"/>
        <end position="37"/>
    </location>
</feature>
<keyword evidence="1" id="KW-1133">Transmembrane helix</keyword>
<feature type="transmembrane region" description="Helical" evidence="1">
    <location>
        <begin position="362"/>
        <end position="379"/>
    </location>
</feature>
<name>A0A7X2TNN8_9FIRM</name>
<feature type="transmembrane region" description="Helical" evidence="1">
    <location>
        <begin position="110"/>
        <end position="134"/>
    </location>
</feature>
<feature type="transmembrane region" description="Helical" evidence="1">
    <location>
        <begin position="227"/>
        <end position="247"/>
    </location>
</feature>
<gene>
    <name evidence="2" type="ORF">FYJ60_09055</name>
</gene>
<feature type="transmembrane region" description="Helical" evidence="1">
    <location>
        <begin position="316"/>
        <end position="335"/>
    </location>
</feature>
<organism evidence="2 3">
    <name type="scientific">Bilifractor porci</name>
    <dbReference type="NCBI Taxonomy" id="2606636"/>
    <lineage>
        <taxon>Bacteria</taxon>
        <taxon>Bacillati</taxon>
        <taxon>Bacillota</taxon>
        <taxon>Clostridia</taxon>
        <taxon>Lachnospirales</taxon>
        <taxon>Lachnospiraceae</taxon>
        <taxon>Bilifractor</taxon>
    </lineage>
</organism>
<feature type="transmembrane region" description="Helical" evidence="1">
    <location>
        <begin position="146"/>
        <end position="167"/>
    </location>
</feature>
<keyword evidence="1" id="KW-0812">Transmembrane</keyword>
<feature type="transmembrane region" description="Helical" evidence="1">
    <location>
        <begin position="174"/>
        <end position="191"/>
    </location>
</feature>
<feature type="transmembrane region" description="Helical" evidence="1">
    <location>
        <begin position="69"/>
        <end position="98"/>
    </location>
</feature>
<evidence type="ECO:0000313" key="3">
    <source>
        <dbReference type="Proteomes" id="UP000466864"/>
    </source>
</evidence>
<dbReference type="AlphaFoldDB" id="A0A7X2TNN8"/>
<feature type="transmembrane region" description="Helical" evidence="1">
    <location>
        <begin position="197"/>
        <end position="215"/>
    </location>
</feature>
<proteinExistence type="predicted"/>
<evidence type="ECO:0000313" key="2">
    <source>
        <dbReference type="EMBL" id="MST82462.1"/>
    </source>
</evidence>
<reference evidence="2 3" key="1">
    <citation type="submission" date="2019-08" db="EMBL/GenBank/DDBJ databases">
        <title>In-depth cultivation of the pig gut microbiome towards novel bacterial diversity and tailored functional studies.</title>
        <authorList>
            <person name="Wylensek D."/>
            <person name="Hitch T.C.A."/>
            <person name="Clavel T."/>
        </authorList>
    </citation>
    <scope>NUCLEOTIDE SEQUENCE [LARGE SCALE GENOMIC DNA]</scope>
    <source>
        <strain evidence="2 3">Oil+RF-744-WCA-WT-13</strain>
    </source>
</reference>
<feature type="transmembrane region" description="Helical" evidence="1">
    <location>
        <begin position="44"/>
        <end position="63"/>
    </location>
</feature>
<protein>
    <recommendedName>
        <fullName evidence="4">O-antigen ligase domain-containing protein</fullName>
    </recommendedName>
</protein>
<accession>A0A7X2TNN8</accession>
<dbReference type="EMBL" id="VUMV01000006">
    <property type="protein sequence ID" value="MST82462.1"/>
    <property type="molecule type" value="Genomic_DNA"/>
</dbReference>
<sequence length="413" mass="47345">MIAGGRQIRTGDVLYYIALGLYLFRTLMQSSFYAAYISDRTSNAFCMAAILLLVLHELLFEKYSARTWIWLAVFSSFCMNALRVDHLPVACMFLLIFCGRNMSMEQMARFVLALLAILLAFIVLSAELGLITNYVRVETTRNNREYLGFLYALYPGGYLLHIILLCFYLYRQKISAALLALLGVSALWIYRKTDSRMSFLLSLLVLVLALLLKLFPKIPQKLGKINILHVLLYPAAAVFTIVVTVGYNLSVGWMARLNTVLAQRLVYQQKSFRRYGITWFGKEIRWVGNGLNANGVASSHNVLYVDNMFLQFLQKYGVVMACLVMACVVLAEWYFYKTRNYYLLMVFSLNALNGLINDSVMSLSYNIFWIAAAMAVFGNRRFREEKRKPCGFRIEERALGNLYDAARQRGERV</sequence>